<protein>
    <submittedName>
        <fullName evidence="1">Uncharacterized protein</fullName>
    </submittedName>
</protein>
<sequence>MASRSSSSGLAAFNVVALLVLCGCGWPATTEAHTQFGAYNKTCPQAEEIVFREMTAILAKSPDLAGPLLRLFSVDCFVGGCEGSILLNSTANNTAEKDSPLNKGLRGFDVVDSIKAKLEVACPGVVSCSDVLALAARDSVRLTKGPYIPITTGREDGNRSSAADVASNTPKPGATVTDLIALFARFNLTAKDLAVLSGAHTIGKAHCSAFSPRLYNFSNNASSDPTLDANYKATLRGQCKAGDIATLVDLDPSSGTIFDLGYYRDVAASRGLLSTDAALLLDADTRAYVLRQANATATDDFFADFAASFYNMSKIGAITHHKGEIRRQCSVVNPPSASSSATLTTIAAHALLLAISLFTVFALALAL</sequence>
<accession>A0ACD5UX55</accession>
<reference evidence="1" key="1">
    <citation type="submission" date="2021-05" db="EMBL/GenBank/DDBJ databases">
        <authorList>
            <person name="Scholz U."/>
            <person name="Mascher M."/>
            <person name="Fiebig A."/>
        </authorList>
    </citation>
    <scope>NUCLEOTIDE SEQUENCE [LARGE SCALE GENOMIC DNA]</scope>
</reference>
<dbReference type="EnsemblPlants" id="AVESA.00010b.r2.2DG0335490.1">
    <property type="protein sequence ID" value="AVESA.00010b.r2.2DG0335490.1.CDS"/>
    <property type="gene ID" value="AVESA.00010b.r2.2DG0335490"/>
</dbReference>
<name>A0ACD5UX55_AVESA</name>
<reference evidence="1" key="2">
    <citation type="submission" date="2025-09" db="UniProtKB">
        <authorList>
            <consortium name="EnsemblPlants"/>
        </authorList>
    </citation>
    <scope>IDENTIFICATION</scope>
</reference>
<organism evidence="1 2">
    <name type="scientific">Avena sativa</name>
    <name type="common">Oat</name>
    <dbReference type="NCBI Taxonomy" id="4498"/>
    <lineage>
        <taxon>Eukaryota</taxon>
        <taxon>Viridiplantae</taxon>
        <taxon>Streptophyta</taxon>
        <taxon>Embryophyta</taxon>
        <taxon>Tracheophyta</taxon>
        <taxon>Spermatophyta</taxon>
        <taxon>Magnoliopsida</taxon>
        <taxon>Liliopsida</taxon>
        <taxon>Poales</taxon>
        <taxon>Poaceae</taxon>
        <taxon>BOP clade</taxon>
        <taxon>Pooideae</taxon>
        <taxon>Poodae</taxon>
        <taxon>Poeae</taxon>
        <taxon>Poeae Chloroplast Group 1 (Aveneae type)</taxon>
        <taxon>Aveninae</taxon>
        <taxon>Avena</taxon>
    </lineage>
</organism>
<evidence type="ECO:0000313" key="1">
    <source>
        <dbReference type="EnsemblPlants" id="AVESA.00010b.r2.2DG0335490.1.CDS"/>
    </source>
</evidence>
<dbReference type="Proteomes" id="UP001732700">
    <property type="component" value="Chromosome 2D"/>
</dbReference>
<proteinExistence type="predicted"/>
<keyword evidence="2" id="KW-1185">Reference proteome</keyword>
<evidence type="ECO:0000313" key="2">
    <source>
        <dbReference type="Proteomes" id="UP001732700"/>
    </source>
</evidence>